<organism evidence="2 3">
    <name type="scientific">Potamilus streckersoni</name>
    <dbReference type="NCBI Taxonomy" id="2493646"/>
    <lineage>
        <taxon>Eukaryota</taxon>
        <taxon>Metazoa</taxon>
        <taxon>Spiralia</taxon>
        <taxon>Lophotrochozoa</taxon>
        <taxon>Mollusca</taxon>
        <taxon>Bivalvia</taxon>
        <taxon>Autobranchia</taxon>
        <taxon>Heteroconchia</taxon>
        <taxon>Palaeoheterodonta</taxon>
        <taxon>Unionida</taxon>
        <taxon>Unionoidea</taxon>
        <taxon>Unionidae</taxon>
        <taxon>Ambleminae</taxon>
        <taxon>Lampsilini</taxon>
        <taxon>Potamilus</taxon>
    </lineage>
</organism>
<comment type="caution">
    <text evidence="2">The sequence shown here is derived from an EMBL/GenBank/DDBJ whole genome shotgun (WGS) entry which is preliminary data.</text>
</comment>
<evidence type="ECO:0000256" key="1">
    <source>
        <dbReference type="SAM" id="MobiDB-lite"/>
    </source>
</evidence>
<feature type="region of interest" description="Disordered" evidence="1">
    <location>
        <begin position="11"/>
        <end position="81"/>
    </location>
</feature>
<feature type="compositionally biased region" description="Polar residues" evidence="1">
    <location>
        <begin position="15"/>
        <end position="31"/>
    </location>
</feature>
<name>A0AAE0W481_9BIVA</name>
<evidence type="ECO:0000313" key="2">
    <source>
        <dbReference type="EMBL" id="KAK3601483.1"/>
    </source>
</evidence>
<evidence type="ECO:0000313" key="3">
    <source>
        <dbReference type="Proteomes" id="UP001195483"/>
    </source>
</evidence>
<gene>
    <name evidence="2" type="ORF">CHS0354_027627</name>
</gene>
<reference evidence="2" key="1">
    <citation type="journal article" date="2021" name="Genome Biol. Evol.">
        <title>A High-Quality Reference Genome for a Parasitic Bivalve with Doubly Uniparental Inheritance (Bivalvia: Unionida).</title>
        <authorList>
            <person name="Smith C.H."/>
        </authorList>
    </citation>
    <scope>NUCLEOTIDE SEQUENCE</scope>
    <source>
        <strain evidence="2">CHS0354</strain>
    </source>
</reference>
<dbReference type="Proteomes" id="UP001195483">
    <property type="component" value="Unassembled WGS sequence"/>
</dbReference>
<proteinExistence type="predicted"/>
<sequence length="189" mass="21292">MADGQEILMMKPLQHQVNGTTVNGTVSNGKVSNGKLPNVKDSDSTPSTPRSTDGLRNLPPIPNLKEDILPPLPPNPPKNSEKYLSQRIRSGYPPRSQTTLLIPEHDIVIPKDGSLYEFSTDDMSTFLRYFGIEERIISHVHKKGLDGKRFSRMKDSDLEILGMKNPLICHFRDRSIKEKIGKNKMLFVL</sequence>
<keyword evidence="3" id="KW-1185">Reference proteome</keyword>
<reference evidence="2" key="3">
    <citation type="submission" date="2023-05" db="EMBL/GenBank/DDBJ databases">
        <authorList>
            <person name="Smith C.H."/>
        </authorList>
    </citation>
    <scope>NUCLEOTIDE SEQUENCE</scope>
    <source>
        <strain evidence="2">CHS0354</strain>
        <tissue evidence="2">Mantle</tissue>
    </source>
</reference>
<protein>
    <recommendedName>
        <fullName evidence="4">SAM domain-containing protein</fullName>
    </recommendedName>
</protein>
<reference evidence="2" key="2">
    <citation type="journal article" date="2021" name="Genome Biol. Evol.">
        <title>Developing a high-quality reference genome for a parasitic bivalve with doubly uniparental inheritance (Bivalvia: Unionida).</title>
        <authorList>
            <person name="Smith C.H."/>
        </authorList>
    </citation>
    <scope>NUCLEOTIDE SEQUENCE</scope>
    <source>
        <strain evidence="2">CHS0354</strain>
        <tissue evidence="2">Mantle</tissue>
    </source>
</reference>
<evidence type="ECO:0008006" key="4">
    <source>
        <dbReference type="Google" id="ProtNLM"/>
    </source>
</evidence>
<dbReference type="EMBL" id="JAEAOA010001671">
    <property type="protein sequence ID" value="KAK3601483.1"/>
    <property type="molecule type" value="Genomic_DNA"/>
</dbReference>
<accession>A0AAE0W481</accession>
<dbReference type="AlphaFoldDB" id="A0AAE0W481"/>